<comment type="caution">
    <text evidence="2">The sequence shown here is derived from an EMBL/GenBank/DDBJ whole genome shotgun (WGS) entry which is preliminary data.</text>
</comment>
<reference evidence="2 3" key="1">
    <citation type="submission" date="2019-01" db="EMBL/GenBank/DDBJ databases">
        <title>Nuclear Genome Assembly of the Microalgal Biofuel strain Nannochloropsis salina CCMP1776.</title>
        <authorList>
            <person name="Hovde B."/>
        </authorList>
    </citation>
    <scope>NUCLEOTIDE SEQUENCE [LARGE SCALE GENOMIC DNA]</scope>
    <source>
        <strain evidence="2 3">CCMP1776</strain>
    </source>
</reference>
<feature type="region of interest" description="Disordered" evidence="1">
    <location>
        <begin position="1"/>
        <end position="68"/>
    </location>
</feature>
<sequence>MVRAEGEAVAPAPAEGEAVAPAPAEGQQAAPAEGQQAAPAPAEAPQAEAPQEPEQAAPEAVEAGSDSATSVVMELEKALNVRCLLSLQQSREPIGKQADRRRGIGQECVREGRREGAVEGGNERSTEGW</sequence>
<dbReference type="AlphaFoldDB" id="A0A4D9CUQ4"/>
<name>A0A4D9CUQ4_9STRA</name>
<feature type="compositionally biased region" description="Low complexity" evidence="1">
    <location>
        <begin position="7"/>
        <end position="64"/>
    </location>
</feature>
<keyword evidence="3" id="KW-1185">Reference proteome</keyword>
<accession>A0A4D9CUQ4</accession>
<evidence type="ECO:0000256" key="1">
    <source>
        <dbReference type="SAM" id="MobiDB-lite"/>
    </source>
</evidence>
<protein>
    <submittedName>
        <fullName evidence="2">Uncharacterized protein</fullName>
    </submittedName>
</protein>
<gene>
    <name evidence="2" type="ORF">NSK_008314</name>
</gene>
<evidence type="ECO:0000313" key="3">
    <source>
        <dbReference type="Proteomes" id="UP000355283"/>
    </source>
</evidence>
<evidence type="ECO:0000313" key="2">
    <source>
        <dbReference type="EMBL" id="TFJ80348.1"/>
    </source>
</evidence>
<feature type="region of interest" description="Disordered" evidence="1">
    <location>
        <begin position="93"/>
        <end position="129"/>
    </location>
</feature>
<dbReference type="Proteomes" id="UP000355283">
    <property type="component" value="Unassembled WGS sequence"/>
</dbReference>
<organism evidence="2 3">
    <name type="scientific">Nannochloropsis salina CCMP1776</name>
    <dbReference type="NCBI Taxonomy" id="1027361"/>
    <lineage>
        <taxon>Eukaryota</taxon>
        <taxon>Sar</taxon>
        <taxon>Stramenopiles</taxon>
        <taxon>Ochrophyta</taxon>
        <taxon>Eustigmatophyceae</taxon>
        <taxon>Eustigmatales</taxon>
        <taxon>Monodopsidaceae</taxon>
        <taxon>Microchloropsis</taxon>
        <taxon>Microchloropsis salina</taxon>
    </lineage>
</organism>
<dbReference type="EMBL" id="SDOX01000170">
    <property type="protein sequence ID" value="TFJ80348.1"/>
    <property type="molecule type" value="Genomic_DNA"/>
</dbReference>
<proteinExistence type="predicted"/>